<dbReference type="EMBL" id="MN813686">
    <property type="protein sequence ID" value="QHB37390.1"/>
    <property type="molecule type" value="Genomic_DNA"/>
</dbReference>
<gene>
    <name evidence="1" type="primary">88</name>
    <name evidence="1" type="ORF">PBI_BIRDSNEST_88</name>
</gene>
<reference evidence="1 2" key="1">
    <citation type="submission" date="2019-12" db="EMBL/GenBank/DDBJ databases">
        <authorList>
            <person name="Lauer M.J."/>
            <person name="Curtus N.L."/>
            <person name="Garlena R.A."/>
            <person name="Russell D.A."/>
            <person name="Pope W.H."/>
            <person name="Jacobs-Sera D."/>
            <person name="Hatfull G.F."/>
        </authorList>
    </citation>
    <scope>NUCLEOTIDE SEQUENCE [LARGE SCALE GENOMIC DNA]</scope>
</reference>
<evidence type="ECO:0000313" key="1">
    <source>
        <dbReference type="EMBL" id="QHB37390.1"/>
    </source>
</evidence>
<dbReference type="Proteomes" id="UP000463946">
    <property type="component" value="Segment"/>
</dbReference>
<dbReference type="KEGG" id="vg:60320952"/>
<evidence type="ECO:0000313" key="2">
    <source>
        <dbReference type="Proteomes" id="UP000463946"/>
    </source>
</evidence>
<keyword evidence="2" id="KW-1185">Reference proteome</keyword>
<protein>
    <submittedName>
        <fullName evidence="1">Uncharacterized protein</fullName>
    </submittedName>
</protein>
<organism evidence="1 2">
    <name type="scientific">Mycobacterium phage BirdsNest</name>
    <dbReference type="NCBI Taxonomy" id="2686231"/>
    <lineage>
        <taxon>Viruses</taxon>
        <taxon>Duplodnaviria</taxon>
        <taxon>Heunggongvirae</taxon>
        <taxon>Uroviricota</taxon>
        <taxon>Caudoviricetes</taxon>
        <taxon>Bclasvirinae</taxon>
        <taxon>Birdsnestvirus</taxon>
        <taxon>Birdsnestvirus birdsnest</taxon>
    </lineage>
</organism>
<dbReference type="GeneID" id="60320952"/>
<dbReference type="RefSeq" id="YP_009949547.1">
    <property type="nucleotide sequence ID" value="NC_051581.1"/>
</dbReference>
<sequence>MTAIELAETAEVDFDRFCPPNSRYRATLRGPGGSAALGYGDTEEAARADLADTIAFNIEHNGRPIA</sequence>
<accession>A0A6B9L7C5</accession>
<name>A0A6B9L7C5_9CAUD</name>
<proteinExistence type="predicted"/>